<keyword evidence="4" id="KW-0410">Iron transport</keyword>
<evidence type="ECO:0000256" key="4">
    <source>
        <dbReference type="ARBA" id="ARBA00022496"/>
    </source>
</evidence>
<keyword evidence="13" id="KW-0732">Signal</keyword>
<keyword evidence="6" id="KW-0408">Iron</keyword>
<dbReference type="Gene3D" id="2.170.130.10">
    <property type="entry name" value="TonB-dependent receptor, plug domain"/>
    <property type="match status" value="1"/>
</dbReference>
<dbReference type="GO" id="GO:0006826">
    <property type="term" value="P:iron ion transport"/>
    <property type="evidence" value="ECO:0007669"/>
    <property type="project" value="UniProtKB-KW"/>
</dbReference>
<keyword evidence="16" id="KW-0675">Receptor</keyword>
<dbReference type="GO" id="GO:0009279">
    <property type="term" value="C:cell outer membrane"/>
    <property type="evidence" value="ECO:0007669"/>
    <property type="project" value="UniProtKB-SubCell"/>
</dbReference>
<feature type="chain" id="PRO_5020346279" evidence="13">
    <location>
        <begin position="27"/>
        <end position="847"/>
    </location>
</feature>
<organism evidence="16 17">
    <name type="scientific">Chromatocurvus halotolerans</name>
    <dbReference type="NCBI Taxonomy" id="1132028"/>
    <lineage>
        <taxon>Bacteria</taxon>
        <taxon>Pseudomonadati</taxon>
        <taxon>Pseudomonadota</taxon>
        <taxon>Gammaproteobacteria</taxon>
        <taxon>Cellvibrionales</taxon>
        <taxon>Halieaceae</taxon>
        <taxon>Chromatocurvus</taxon>
    </lineage>
</organism>
<dbReference type="InterPro" id="IPR012910">
    <property type="entry name" value="Plug_dom"/>
</dbReference>
<evidence type="ECO:0000256" key="2">
    <source>
        <dbReference type="ARBA" id="ARBA00022448"/>
    </source>
</evidence>
<dbReference type="Proteomes" id="UP000294980">
    <property type="component" value="Unassembled WGS sequence"/>
</dbReference>
<evidence type="ECO:0000256" key="8">
    <source>
        <dbReference type="ARBA" id="ARBA00023077"/>
    </source>
</evidence>
<proteinExistence type="inferred from homology"/>
<feature type="region of interest" description="Disordered" evidence="12">
    <location>
        <begin position="318"/>
        <end position="338"/>
    </location>
</feature>
<dbReference type="PANTHER" id="PTHR32552">
    <property type="entry name" value="FERRICHROME IRON RECEPTOR-RELATED"/>
    <property type="match status" value="1"/>
</dbReference>
<feature type="domain" description="TonB-dependent receptor plug" evidence="15">
    <location>
        <begin position="66"/>
        <end position="178"/>
    </location>
</feature>
<comment type="subcellular location">
    <subcellularLocation>
        <location evidence="1">Cell outer membrane</location>
        <topology evidence="1">Multi-pass membrane protein</topology>
    </subcellularLocation>
</comment>
<evidence type="ECO:0000256" key="1">
    <source>
        <dbReference type="ARBA" id="ARBA00004571"/>
    </source>
</evidence>
<evidence type="ECO:0000256" key="9">
    <source>
        <dbReference type="ARBA" id="ARBA00023136"/>
    </source>
</evidence>
<evidence type="ECO:0000256" key="10">
    <source>
        <dbReference type="ARBA" id="ARBA00023237"/>
    </source>
</evidence>
<evidence type="ECO:0000313" key="17">
    <source>
        <dbReference type="Proteomes" id="UP000294980"/>
    </source>
</evidence>
<dbReference type="InterPro" id="IPR000531">
    <property type="entry name" value="Beta-barrel_TonB"/>
</dbReference>
<evidence type="ECO:0000256" key="13">
    <source>
        <dbReference type="SAM" id="SignalP"/>
    </source>
</evidence>
<evidence type="ECO:0000256" key="5">
    <source>
        <dbReference type="ARBA" id="ARBA00022692"/>
    </source>
</evidence>
<keyword evidence="3" id="KW-1134">Transmembrane beta strand</keyword>
<evidence type="ECO:0000256" key="12">
    <source>
        <dbReference type="SAM" id="MobiDB-lite"/>
    </source>
</evidence>
<dbReference type="EMBL" id="SLWX01000010">
    <property type="protein sequence ID" value="TCO75152.1"/>
    <property type="molecule type" value="Genomic_DNA"/>
</dbReference>
<evidence type="ECO:0000256" key="6">
    <source>
        <dbReference type="ARBA" id="ARBA00023004"/>
    </source>
</evidence>
<sequence length="847" mass="91412">MAQTALSLPRSALPTILFLSVPGLLAASALAGSAAPPRDGAEPGTDANGRAIEEVIVYARRREESLQTVPVALDALDAQMFFRRGLYQLADVTAQSASVHLEQGSVPQDINLNIRGLTPTRGRPNMAVLLDGIDITTEAMITSGGTLLIDPLLFDVEQIEIVKGPQHALYGRSAFAGAISYKTRGPGDTFAYAIETDIGNYGQQMIRGRVSGPVLGDTLRLGVSAATWNHDGFYDSPITGGDLGDRSGSSGAITFALEPSREWAVQGRLSYEESEFGIQPQGHPAPDASFAMPASALGPVVDPSVTAILGIRGTPPSAGDLTISNSDNPRTGREYPGSSQEVLRATLDVTREFDNLGGLGRAQFISLTHLASADSFQYQDFNAFGRADDLPAFGEIWIDNETRLFSQEIRLQSAGDGPLTWTVGAEYWEENRETLNGGVTCLTYAPPFLSADIAPNCGPFVAAVGTTLPRNSDLWTRDIEHWAAFGLVGWAFNDHWELTFEARYVDEQLEVSGPDLDNSIIDPLGIFGGGSVLFPVPAGQVLASQDDSFVAPKATLQYTISDNAMTYFSLAQGIKPAGISTVNGGGGTFQPEQGRFDREQVIVYELGAKTDLFNRRLRVNGALFLQDFTDKQVTSQVPDANGFLVARVLNADAEVYGAELDVTLLATDRLSLQAGYTFLESEFTDFTQLTSSAGAIAYAGGCEVVTTTAGRSTCRVDFTGNDLERVPRHSFVGIVNYTDQLTANSNWFAEVQTTFRDERFSNQSNLLRFDSYWLTDLRLGVASGNWEAMAYVDNLFDDETIRDGFNTGGYINDFSLAGATFVLPDSAQFYLPPPRAFGLRASYSFGR</sequence>
<keyword evidence="9 11" id="KW-0472">Membrane</keyword>
<dbReference type="RefSeq" id="WP_117318440.1">
    <property type="nucleotide sequence ID" value="NZ_QQSW01000014.1"/>
</dbReference>
<evidence type="ECO:0000256" key="3">
    <source>
        <dbReference type="ARBA" id="ARBA00022452"/>
    </source>
</evidence>
<dbReference type="AlphaFoldDB" id="A0A4R2KQZ1"/>
<keyword evidence="10" id="KW-0998">Cell outer membrane</keyword>
<dbReference type="InterPro" id="IPR039426">
    <property type="entry name" value="TonB-dep_rcpt-like"/>
</dbReference>
<evidence type="ECO:0000256" key="7">
    <source>
        <dbReference type="ARBA" id="ARBA00023065"/>
    </source>
</evidence>
<comment type="caution">
    <text evidence="16">The sequence shown here is derived from an EMBL/GenBank/DDBJ whole genome shotgun (WGS) entry which is preliminary data.</text>
</comment>
<dbReference type="SUPFAM" id="SSF56935">
    <property type="entry name" value="Porins"/>
    <property type="match status" value="1"/>
</dbReference>
<dbReference type="PANTHER" id="PTHR32552:SF81">
    <property type="entry name" value="TONB-DEPENDENT OUTER MEMBRANE RECEPTOR"/>
    <property type="match status" value="1"/>
</dbReference>
<keyword evidence="17" id="KW-1185">Reference proteome</keyword>
<keyword evidence="2" id="KW-0813">Transport</keyword>
<evidence type="ECO:0000259" key="15">
    <source>
        <dbReference type="Pfam" id="PF07715"/>
    </source>
</evidence>
<accession>A0A4R2KQZ1</accession>
<keyword evidence="8 11" id="KW-0798">TonB box</keyword>
<reference evidence="16 17" key="1">
    <citation type="submission" date="2019-03" db="EMBL/GenBank/DDBJ databases">
        <title>Genomic Encyclopedia of Type Strains, Phase IV (KMG-IV): sequencing the most valuable type-strain genomes for metagenomic binning, comparative biology and taxonomic classification.</title>
        <authorList>
            <person name="Goeker M."/>
        </authorList>
    </citation>
    <scope>NUCLEOTIDE SEQUENCE [LARGE SCALE GENOMIC DNA]</scope>
    <source>
        <strain evidence="16 17">DSM 23344</strain>
    </source>
</reference>
<keyword evidence="7" id="KW-0406">Ion transport</keyword>
<feature type="domain" description="TonB-dependent receptor-like beta-barrel" evidence="14">
    <location>
        <begin position="325"/>
        <end position="795"/>
    </location>
</feature>
<dbReference type="Pfam" id="PF07715">
    <property type="entry name" value="Plug"/>
    <property type="match status" value="1"/>
</dbReference>
<dbReference type="InterPro" id="IPR036942">
    <property type="entry name" value="Beta-barrel_TonB_sf"/>
</dbReference>
<dbReference type="OrthoDB" id="9758929at2"/>
<protein>
    <submittedName>
        <fullName evidence="16">Outer membrane receptor protein involved in Fe transport</fullName>
    </submittedName>
</protein>
<evidence type="ECO:0000259" key="14">
    <source>
        <dbReference type="Pfam" id="PF00593"/>
    </source>
</evidence>
<gene>
    <name evidence="16" type="ORF">EV688_110107</name>
</gene>
<evidence type="ECO:0000256" key="11">
    <source>
        <dbReference type="RuleBase" id="RU003357"/>
    </source>
</evidence>
<keyword evidence="5" id="KW-0812">Transmembrane</keyword>
<dbReference type="Pfam" id="PF00593">
    <property type="entry name" value="TonB_dep_Rec_b-barrel"/>
    <property type="match status" value="1"/>
</dbReference>
<feature type="signal peptide" evidence="13">
    <location>
        <begin position="1"/>
        <end position="26"/>
    </location>
</feature>
<comment type="similarity">
    <text evidence="11">Belongs to the TonB-dependent receptor family.</text>
</comment>
<dbReference type="Gene3D" id="2.40.170.20">
    <property type="entry name" value="TonB-dependent receptor, beta-barrel domain"/>
    <property type="match status" value="1"/>
</dbReference>
<evidence type="ECO:0000313" key="16">
    <source>
        <dbReference type="EMBL" id="TCO75152.1"/>
    </source>
</evidence>
<dbReference type="InterPro" id="IPR037066">
    <property type="entry name" value="Plug_dom_sf"/>
</dbReference>
<name>A0A4R2KQZ1_9GAMM</name>